<dbReference type="OrthoDB" id="7525at10239"/>
<dbReference type="EMBL" id="KY608910">
    <property type="protein sequence ID" value="AUQ43970.1"/>
    <property type="molecule type" value="Genomic_DNA"/>
</dbReference>
<name>A0A2I7G2V2_9VIRU</name>
<dbReference type="KEGG" id="vg:41701763"/>
<protein>
    <submittedName>
        <fullName evidence="1">Putative gp83-like protein</fullName>
    </submittedName>
</protein>
<dbReference type="Proteomes" id="UP000290737">
    <property type="component" value="Genome"/>
</dbReference>
<keyword evidence="2" id="KW-1185">Reference proteome</keyword>
<dbReference type="RefSeq" id="YP_009551738.1">
    <property type="nucleotide sequence ID" value="NC_040536.1"/>
</dbReference>
<organism evidence="1">
    <name type="scientific">Esparto virus</name>
    <dbReference type="NCBI Taxonomy" id="2072209"/>
    <lineage>
        <taxon>Viruses</taxon>
        <taxon>Viruses incertae sedis</taxon>
        <taxon>Naldaviricetes</taxon>
        <taxon>Lefavirales</taxon>
        <taxon>Nudiviridae</taxon>
        <taxon>Alphanudivirus</taxon>
        <taxon>Alphanudivirus tertidromelanogasteris</taxon>
    </lineage>
</organism>
<accession>A0A2I7G2V2</accession>
<reference evidence="1" key="1">
    <citation type="journal article" date="2021" name="Virus">
        <title>The discovery, distribution and diversity of DNA viruses associated with Drosophila melanogaster in Europe.</title>
        <authorList>
            <person name="Wallace M.A."/>
            <person name="Coffman K.A."/>
            <person name="Gilbert C."/>
            <person name="Ravindran S."/>
            <person name="Albery G.F."/>
            <person name="Abbott J."/>
            <person name="Argyridou E."/>
            <person name="Bellosta P."/>
            <person name="Betancourt A.J."/>
            <person name="Colinet H."/>
            <person name="Eric K."/>
            <person name="Glaser-Schmitt A."/>
            <person name="Grath S."/>
            <person name="Jelic M."/>
            <person name="Kankare M."/>
            <person name="Kozeretska I."/>
            <person name="Loeschcke V."/>
            <person name="Montchamp-Moreau C."/>
            <person name="Ometto L."/>
            <person name="Onder B.S."/>
            <person name="Orengo D.J."/>
            <person name="Parsch J."/>
            <person name="Pascual M."/>
            <person name="Patenkovic A."/>
            <person name="Puerma E."/>
            <person name="Ritchie M.G."/>
            <person name="Rota-Stabelli O."/>
            <person name="Schou M.F."/>
            <person name="Serga S.V."/>
            <person name="Stamenkovic-Radak M."/>
            <person name="Tanaskovic M."/>
            <person name="Veselinovic M.S."/>
            <person name="Vieira J."/>
            <person name="Vieira C.P."/>
            <person name="Kapun M."/>
            <person name="Flatt T."/>
            <person name="Gonzalez J."/>
            <person name="Staubach F."/>
            <person name="Obbard D.J."/>
        </authorList>
    </citation>
    <scope>NUCLEOTIDE SEQUENCE</scope>
    <source>
        <strain evidence="1">SRR3939042_Esparto_2012</strain>
    </source>
</reference>
<sequence length="426" mass="49074">MENKLSENAETIEYYKLVKSQCILGKLPKVESDSQFISKLDKMSDDLKIPLVSAFVMLNNAYKSELSLNRAKTIKQNIHSRDGSVAAKRPRVELSASPKLNKLDFISSHFSKCTSKAIKIAVALFLRPSYSEPLKRDFIFSILNDDSSEQKVSDIIELCQDNIGKSREYIKDINNLNTTEKQRKQLICALIELSEILRDRSCAKLAMCISLNGYISLIRQYLEHDHLKLITPFEPLINLYVKESIAKFTQNEERTKIQNQFKVNPKTTIQDVINGLPPVPSKVTNLSTKACVFKPDQIYQYYKGAVNYTRDITTTYHNENGRRYRIQTYNDCLYDVLGCAIEYMDTSSPNQQSPRAFEYELYDKMSWIERLNLIRFRTKILIEEAKGSELNEYQGASTDMTISWFDDNDISVSKTISIKKSTQREN</sequence>
<dbReference type="GeneID" id="41701763"/>
<evidence type="ECO:0000313" key="2">
    <source>
        <dbReference type="Proteomes" id="UP000290737"/>
    </source>
</evidence>
<evidence type="ECO:0000313" key="1">
    <source>
        <dbReference type="EMBL" id="AUQ43970.1"/>
    </source>
</evidence>
<proteinExistence type="predicted"/>